<keyword evidence="4" id="KW-0862">Zinc</keyword>
<dbReference type="InterPro" id="IPR013087">
    <property type="entry name" value="Znf_C2H2_type"/>
</dbReference>
<evidence type="ECO:0000313" key="7">
    <source>
        <dbReference type="Proteomes" id="UP000001819"/>
    </source>
</evidence>
<keyword evidence="2" id="KW-0677">Repeat</keyword>
<dbReference type="GO" id="GO:0003677">
    <property type="term" value="F:DNA binding"/>
    <property type="evidence" value="ECO:0007669"/>
    <property type="project" value="UniProtKB-KW"/>
</dbReference>
<dbReference type="RefSeq" id="XP_033232934.1">
    <property type="nucleotide sequence ID" value="XM_033377043.1"/>
</dbReference>
<gene>
    <name evidence="8" type="primary">LOC4802907</name>
</gene>
<dbReference type="SUPFAM" id="SSF57667">
    <property type="entry name" value="beta-beta-alpha zinc fingers"/>
    <property type="match status" value="1"/>
</dbReference>
<reference evidence="7" key="1">
    <citation type="submission" date="2024-06" db="UniProtKB">
        <authorList>
            <consortium name="RefSeq"/>
        </authorList>
    </citation>
    <scope>NUCLEOTIDE SEQUENCE [LARGE SCALE GENOMIC DNA]</scope>
    <source>
        <strain evidence="7">MV2-25</strain>
    </source>
</reference>
<dbReference type="PANTHER" id="PTHR24403:SF67">
    <property type="entry name" value="FI01116P-RELATED"/>
    <property type="match status" value="1"/>
</dbReference>
<evidence type="ECO:0000313" key="8">
    <source>
        <dbReference type="RefSeq" id="XP_033232934.1"/>
    </source>
</evidence>
<dbReference type="InParanoid" id="A0A6I8VQC5"/>
<sequence>MSEEEFLEIEPLGYATDDEVESFIDVEPKEPIQEVKPVNKTKRLVCMIEGCSYKTDRRRDMRRHRRSQKHIRDMANITDSDSDFERPLYNCPLCSYTTAKKFCFDRHNMSTKHRCKVESQGDPLLRKQKVKILQSARRDTTSSQESDGVMYTCAACEYTTHRKESFKLHKTKRKHRYIMDIMKQNNQIITSGPMAQGDEVEYTPPESEDEEVLPWNAPFYCDLCEYQTNTRYSFLRHKKSKKHQARVQEIEDMEEKSDSLPDADTFVTSEPEVQQEQELEYEETIEYDPLVQEEVVVEQEPDFQEIIYLPEGETGEEQHYFIVLSND</sequence>
<dbReference type="SMART" id="SM00355">
    <property type="entry name" value="ZnF_C2H2"/>
    <property type="match status" value="4"/>
</dbReference>
<dbReference type="InterPro" id="IPR036236">
    <property type="entry name" value="Znf_C2H2_sf"/>
</dbReference>
<dbReference type="Pfam" id="PF12171">
    <property type="entry name" value="zf-C2H2_jaz"/>
    <property type="match status" value="1"/>
</dbReference>
<dbReference type="GO" id="GO:0045944">
    <property type="term" value="P:positive regulation of transcription by RNA polymerase II"/>
    <property type="evidence" value="ECO:0007669"/>
    <property type="project" value="TreeGrafter"/>
</dbReference>
<feature type="domain" description="U1-type" evidence="6">
    <location>
        <begin position="86"/>
        <end position="120"/>
    </location>
</feature>
<keyword evidence="3" id="KW-0863">Zinc-finger</keyword>
<evidence type="ECO:0000256" key="1">
    <source>
        <dbReference type="ARBA" id="ARBA00022723"/>
    </source>
</evidence>
<feature type="domain" description="C2H2-type" evidence="5">
    <location>
        <begin position="151"/>
        <end position="175"/>
    </location>
</feature>
<evidence type="ECO:0000259" key="5">
    <source>
        <dbReference type="SMART" id="SM00355"/>
    </source>
</evidence>
<evidence type="ECO:0000256" key="4">
    <source>
        <dbReference type="ARBA" id="ARBA00022833"/>
    </source>
</evidence>
<dbReference type="FunCoup" id="A0A6I8VQC5">
    <property type="interactions" value="2"/>
</dbReference>
<keyword evidence="8" id="KW-0371">Homeobox</keyword>
<proteinExistence type="predicted"/>
<reference evidence="8" key="2">
    <citation type="submission" date="2025-08" db="UniProtKB">
        <authorList>
            <consortium name="RefSeq"/>
        </authorList>
    </citation>
    <scope>IDENTIFICATION</scope>
    <source>
        <strain evidence="8">MV-25-SWS-2005</strain>
        <tissue evidence="8">Whole body</tissue>
    </source>
</reference>
<evidence type="ECO:0000256" key="3">
    <source>
        <dbReference type="ARBA" id="ARBA00022771"/>
    </source>
</evidence>
<feature type="domain" description="C2H2-type" evidence="5">
    <location>
        <begin position="89"/>
        <end position="113"/>
    </location>
</feature>
<dbReference type="GO" id="GO:0008270">
    <property type="term" value="F:zinc ion binding"/>
    <property type="evidence" value="ECO:0007669"/>
    <property type="project" value="UniProtKB-KW"/>
</dbReference>
<protein>
    <submittedName>
        <fullName evidence="8">Zinc finger homeobox protein 3</fullName>
    </submittedName>
</protein>
<dbReference type="KEGG" id="dpo:4802907"/>
<keyword evidence="8" id="KW-0238">DNA-binding</keyword>
<feature type="domain" description="C2H2-type" evidence="5">
    <location>
        <begin position="44"/>
        <end position="70"/>
    </location>
</feature>
<keyword evidence="1" id="KW-0479">Metal-binding</keyword>
<evidence type="ECO:0000259" key="6">
    <source>
        <dbReference type="SMART" id="SM00451"/>
    </source>
</evidence>
<dbReference type="GO" id="GO:0005634">
    <property type="term" value="C:nucleus"/>
    <property type="evidence" value="ECO:0007669"/>
    <property type="project" value="TreeGrafter"/>
</dbReference>
<feature type="domain" description="C2H2-type" evidence="5">
    <location>
        <begin position="219"/>
        <end position="243"/>
    </location>
</feature>
<keyword evidence="7" id="KW-1185">Reference proteome</keyword>
<dbReference type="AlphaFoldDB" id="A0A6I8VQC5"/>
<dbReference type="InterPro" id="IPR050688">
    <property type="entry name" value="Zinc_finger/UBP_domain"/>
</dbReference>
<evidence type="ECO:0000256" key="2">
    <source>
        <dbReference type="ARBA" id="ARBA00022737"/>
    </source>
</evidence>
<dbReference type="InterPro" id="IPR022755">
    <property type="entry name" value="Znf_C2H2_jaz"/>
</dbReference>
<dbReference type="InterPro" id="IPR003604">
    <property type="entry name" value="Matrin/U1-like-C_Znf_C2H2"/>
</dbReference>
<feature type="domain" description="U1-type" evidence="6">
    <location>
        <begin position="216"/>
        <end position="250"/>
    </location>
</feature>
<dbReference type="Proteomes" id="UP000001819">
    <property type="component" value="Chromosome 2"/>
</dbReference>
<organism evidence="7 8">
    <name type="scientific">Drosophila pseudoobscura pseudoobscura</name>
    <name type="common">Fruit fly</name>
    <dbReference type="NCBI Taxonomy" id="46245"/>
    <lineage>
        <taxon>Eukaryota</taxon>
        <taxon>Metazoa</taxon>
        <taxon>Ecdysozoa</taxon>
        <taxon>Arthropoda</taxon>
        <taxon>Hexapoda</taxon>
        <taxon>Insecta</taxon>
        <taxon>Pterygota</taxon>
        <taxon>Neoptera</taxon>
        <taxon>Endopterygota</taxon>
        <taxon>Diptera</taxon>
        <taxon>Brachycera</taxon>
        <taxon>Muscomorpha</taxon>
        <taxon>Ephydroidea</taxon>
        <taxon>Drosophilidae</taxon>
        <taxon>Drosophila</taxon>
        <taxon>Sophophora</taxon>
    </lineage>
</organism>
<accession>A0A6I8VQC5</accession>
<dbReference type="Gene3D" id="3.30.160.60">
    <property type="entry name" value="Classic Zinc Finger"/>
    <property type="match status" value="1"/>
</dbReference>
<dbReference type="SMART" id="SM00451">
    <property type="entry name" value="ZnF_U1"/>
    <property type="match status" value="2"/>
</dbReference>
<name>A0A6I8VQC5_DROPS</name>
<dbReference type="PANTHER" id="PTHR24403">
    <property type="entry name" value="ZINC FINGER PROTEIN"/>
    <property type="match status" value="1"/>
</dbReference>